<gene>
    <name evidence="1" type="ORF">SAMN04489832_0492</name>
</gene>
<dbReference type="OrthoDB" id="3385021at2"/>
<proteinExistence type="predicted"/>
<dbReference type="EMBL" id="FSQT01000001">
    <property type="protein sequence ID" value="SIM53891.1"/>
    <property type="molecule type" value="Genomic_DNA"/>
</dbReference>
<evidence type="ECO:0000313" key="1">
    <source>
        <dbReference type="EMBL" id="SIM53891.1"/>
    </source>
</evidence>
<protein>
    <submittedName>
        <fullName evidence="1">Uncharacterized protein</fullName>
    </submittedName>
</protein>
<evidence type="ECO:0000313" key="2">
    <source>
        <dbReference type="Proteomes" id="UP000185124"/>
    </source>
</evidence>
<reference evidence="2" key="1">
    <citation type="submission" date="2016-12" db="EMBL/GenBank/DDBJ databases">
        <authorList>
            <person name="Varghese N."/>
            <person name="Submissions S."/>
        </authorList>
    </citation>
    <scope>NUCLEOTIDE SEQUENCE [LARGE SCALE GENOMIC DNA]</scope>
    <source>
        <strain evidence="2">DSM 45599</strain>
    </source>
</reference>
<dbReference type="AlphaFoldDB" id="A0A1N5TZ99"/>
<accession>A0A1N5TZ99</accession>
<keyword evidence="2" id="KW-1185">Reference proteome</keyword>
<sequence>MATWTWSDAWVFSSIKGTGPDDGYRLSEILMTADTINHAVLTEAEFTRAVPRLLAVGLIGADAEADRYWLTETGRALYRQRMKRRGLFGWMDAIPPALGRLGEPQDSAWSLPAGAFDQAVREYLKQAKQTLKRLGGPTVQDPPLS</sequence>
<dbReference type="RefSeq" id="WP_074308360.1">
    <property type="nucleotide sequence ID" value="NZ_FSQT01000001.1"/>
</dbReference>
<dbReference type="Proteomes" id="UP000185124">
    <property type="component" value="Unassembled WGS sequence"/>
</dbReference>
<organism evidence="1 2">
    <name type="scientific">Micromonospora cremea</name>
    <dbReference type="NCBI Taxonomy" id="709881"/>
    <lineage>
        <taxon>Bacteria</taxon>
        <taxon>Bacillati</taxon>
        <taxon>Actinomycetota</taxon>
        <taxon>Actinomycetes</taxon>
        <taxon>Micromonosporales</taxon>
        <taxon>Micromonosporaceae</taxon>
        <taxon>Micromonospora</taxon>
    </lineage>
</organism>
<name>A0A1N5TZ99_9ACTN</name>